<comment type="caution">
    <text evidence="1">The sequence shown here is derived from an EMBL/GenBank/DDBJ whole genome shotgun (WGS) entry which is preliminary data.</text>
</comment>
<protein>
    <recommendedName>
        <fullName evidence="3">Helix-turn-helix domain-containing protein</fullName>
    </recommendedName>
</protein>
<evidence type="ECO:0000313" key="1">
    <source>
        <dbReference type="EMBL" id="MDT0635041.1"/>
    </source>
</evidence>
<sequence>MTKQYDPGRSYGFAKWCELRGFSRTTGWRLLRDGEIKTYKVRGNRYVTEAADREFVERKEREAAA</sequence>
<dbReference type="Proteomes" id="UP001251857">
    <property type="component" value="Unassembled WGS sequence"/>
</dbReference>
<organism evidence="1 2">
    <name type="scientific">Spectribacter hydrogenoxidans</name>
    <dbReference type="NCBI Taxonomy" id="3075608"/>
    <lineage>
        <taxon>Bacteria</taxon>
        <taxon>Pseudomonadati</taxon>
        <taxon>Pseudomonadota</taxon>
        <taxon>Gammaproteobacteria</taxon>
        <taxon>Salinisphaerales</taxon>
        <taxon>Salinisphaeraceae</taxon>
        <taxon>Spectribacter</taxon>
    </lineage>
</organism>
<accession>A0ABU3C0F0</accession>
<dbReference type="RefSeq" id="WP_311652886.1">
    <property type="nucleotide sequence ID" value="NZ_JAVRIB010000008.1"/>
</dbReference>
<keyword evidence="2" id="KW-1185">Reference proteome</keyword>
<name>A0ABU3C0F0_9GAMM</name>
<dbReference type="EMBL" id="JAVRIB010000008">
    <property type="protein sequence ID" value="MDT0635041.1"/>
    <property type="molecule type" value="Genomic_DNA"/>
</dbReference>
<gene>
    <name evidence="1" type="ORF">RM532_08710</name>
</gene>
<proteinExistence type="predicted"/>
<reference evidence="1 2" key="1">
    <citation type="submission" date="2023-09" db="EMBL/GenBank/DDBJ databases">
        <authorList>
            <person name="Rey-Velasco X."/>
        </authorList>
    </citation>
    <scope>NUCLEOTIDE SEQUENCE [LARGE SCALE GENOMIC DNA]</scope>
    <source>
        <strain evidence="1 2">W335</strain>
    </source>
</reference>
<evidence type="ECO:0000313" key="2">
    <source>
        <dbReference type="Proteomes" id="UP001251857"/>
    </source>
</evidence>
<evidence type="ECO:0008006" key="3">
    <source>
        <dbReference type="Google" id="ProtNLM"/>
    </source>
</evidence>